<sequence length="1112" mass="126498">MMERSNGVAHVYDCVFRWDYQSDIDIDIDMMKDAASRGARRGGSRRGRGDLAAMEKRYQDMLTDALAPFHAAQQTLATPAQTPVVPQVVPDQLSTEAKHLRDFRKYNLKTFDGSMDNPTKAQIWLTSIETIFRYIKCLHDQKFKEIFYAKFFFANVKYAKQQKFLNLEQEDMTVEQYDVEFDMLSHFSSDVVRDEAARTEKFVRALDLSLHERADPSKAAGKGSTRGQKRKVESQPVLAPQCDLKSEGVFQRHRQELSAAGRTLRELPACGRCGRVHGGRCLIESGVCFRWKRPGYTADVCPQKLIRTTPHQPSASQQGRVFATTRQEVERIGTVVTVEPLGSILLVFTPSGAVMLSKDKIRACQVGVANHVLDVTLLMLDMSDFDVILGMDWLSANHASIDCSRKEVIFNPPSTASFKFRGESPEVSLLSELVVREYPDVFPDELPRLPPLREVDFSIELEPDTVPISRAPYRMAPAELKELKGAPVLFVKKKDGSMHLSIDYRELSKVTVKNRYPLPRIDNLFDQLQGDTVFSKIDLCSRYHQLRIRDSDIPKTAFHSKYGHYKFIVMSIGLTNALAVFMDLMNRVFKDFFDTFVIDFIDDILVYSKTEIEHKDHLHQVLGTLRANKLYAKFSKCELWQKKVSFLGHVVSSEGVSVDPTKIEVVTSWPRSSTVSEIRSFLGLVGYYRRFVEDFSRIASPLSQLTRKGTPFVWNPACESSFQELKQKLVSAPVLIVSDGSGSFMIYSDASKKGLGCVLMQQDTTCTVRRYRFSLTISLKYFFTQKELNMRQMRWLELVKDYDCEILYHPGKANVVADALSRKPALRKRIIVAQLNDPYLVEKRLLVEAGQEDSAVKTELLTKAHSSPFTMHPGRLPRTLKGYIVIWVVSTYSQNQPISFQGSPLKLSVALGTRLDFSRTFHPQTDGQTESYQATIDMAPFEALYAKCCGSPVCWGEVGKKRMLGPELVQTTNAAIQNIRAPPMKGVLRFEKKGKLCPRFVGPFKILERIGPVAYRLVLPPSFSAVHDVFHVSMQRRYVADPTHVVDFESLQINEDLSYEEQPVKILAKKVKMLRNRGISLVKVLWRNHGVEEATREREEDMRAQYPELFED</sequence>
<dbReference type="PANTHER" id="PTHR37984">
    <property type="entry name" value="PROTEIN CBG26694"/>
    <property type="match status" value="1"/>
</dbReference>
<dbReference type="Pfam" id="PF03732">
    <property type="entry name" value="Retrotrans_gag"/>
    <property type="match status" value="1"/>
</dbReference>
<evidence type="ECO:0000256" key="1">
    <source>
        <dbReference type="ARBA" id="ARBA00022679"/>
    </source>
</evidence>
<dbReference type="Pfam" id="PF24626">
    <property type="entry name" value="SH3_Tf2-1"/>
    <property type="match status" value="1"/>
</dbReference>
<dbReference type="GO" id="GO:0004519">
    <property type="term" value="F:endonuclease activity"/>
    <property type="evidence" value="ECO:0007669"/>
    <property type="project" value="UniProtKB-KW"/>
</dbReference>
<evidence type="ECO:0000256" key="2">
    <source>
        <dbReference type="ARBA" id="ARBA00022695"/>
    </source>
</evidence>
<dbReference type="PROSITE" id="PS50878">
    <property type="entry name" value="RT_POL"/>
    <property type="match status" value="1"/>
</dbReference>
<evidence type="ECO:0000256" key="4">
    <source>
        <dbReference type="ARBA" id="ARBA00022759"/>
    </source>
</evidence>
<keyword evidence="4" id="KW-0378">Hydrolase</keyword>
<evidence type="ECO:0000256" key="6">
    <source>
        <dbReference type="SAM" id="MobiDB-lite"/>
    </source>
</evidence>
<dbReference type="InterPro" id="IPR005162">
    <property type="entry name" value="Retrotrans_gag_dom"/>
</dbReference>
<feature type="domain" description="Reverse transcriptase" evidence="7">
    <location>
        <begin position="472"/>
        <end position="651"/>
    </location>
</feature>
<dbReference type="InterPro" id="IPR050951">
    <property type="entry name" value="Retrovirus_Pol_polyprotein"/>
</dbReference>
<reference evidence="8 9" key="1">
    <citation type="submission" date="2019-08" db="EMBL/GenBank/DDBJ databases">
        <title>Draft genome sequences of two oriental melons (Cucumis melo L. var makuwa).</title>
        <authorList>
            <person name="Kwon S.-Y."/>
        </authorList>
    </citation>
    <scope>NUCLEOTIDE SEQUENCE [LARGE SCALE GENOMIC DNA]</scope>
    <source>
        <strain evidence="9">cv. SW 3</strain>
        <tissue evidence="8">Leaf</tissue>
    </source>
</reference>
<dbReference type="Gene3D" id="3.10.10.10">
    <property type="entry name" value="HIV Type 1 Reverse Transcriptase, subunit A, domain 1"/>
    <property type="match status" value="1"/>
</dbReference>
<dbReference type="AlphaFoldDB" id="A0A5A7V868"/>
<dbReference type="CDD" id="cd01647">
    <property type="entry name" value="RT_LTR"/>
    <property type="match status" value="1"/>
</dbReference>
<evidence type="ECO:0000313" key="8">
    <source>
        <dbReference type="EMBL" id="KAA0063187.1"/>
    </source>
</evidence>
<dbReference type="GO" id="GO:0016779">
    <property type="term" value="F:nucleotidyltransferase activity"/>
    <property type="evidence" value="ECO:0007669"/>
    <property type="project" value="UniProtKB-KW"/>
</dbReference>
<dbReference type="Proteomes" id="UP000321393">
    <property type="component" value="Unassembled WGS sequence"/>
</dbReference>
<dbReference type="Gene3D" id="3.30.70.270">
    <property type="match status" value="2"/>
</dbReference>
<dbReference type="EMBL" id="SSTE01002941">
    <property type="protein sequence ID" value="KAA0063187.1"/>
    <property type="molecule type" value="Genomic_DNA"/>
</dbReference>
<organism evidence="8 9">
    <name type="scientific">Cucumis melo var. makuwa</name>
    <name type="common">Oriental melon</name>
    <dbReference type="NCBI Taxonomy" id="1194695"/>
    <lineage>
        <taxon>Eukaryota</taxon>
        <taxon>Viridiplantae</taxon>
        <taxon>Streptophyta</taxon>
        <taxon>Embryophyta</taxon>
        <taxon>Tracheophyta</taxon>
        <taxon>Spermatophyta</taxon>
        <taxon>Magnoliopsida</taxon>
        <taxon>eudicotyledons</taxon>
        <taxon>Gunneridae</taxon>
        <taxon>Pentapetalae</taxon>
        <taxon>rosids</taxon>
        <taxon>fabids</taxon>
        <taxon>Cucurbitales</taxon>
        <taxon>Cucurbitaceae</taxon>
        <taxon>Benincaseae</taxon>
        <taxon>Cucumis</taxon>
    </lineage>
</organism>
<evidence type="ECO:0000256" key="3">
    <source>
        <dbReference type="ARBA" id="ARBA00022722"/>
    </source>
</evidence>
<evidence type="ECO:0000259" key="7">
    <source>
        <dbReference type="PROSITE" id="PS50878"/>
    </source>
</evidence>
<dbReference type="Pfam" id="PF08284">
    <property type="entry name" value="RVP_2"/>
    <property type="match status" value="1"/>
</dbReference>
<keyword evidence="3" id="KW-0540">Nuclease</keyword>
<keyword evidence="4" id="KW-0255">Endonuclease</keyword>
<dbReference type="PANTHER" id="PTHR37984:SF5">
    <property type="entry name" value="PROTEIN NYNRIN-LIKE"/>
    <property type="match status" value="1"/>
</dbReference>
<dbReference type="FunFam" id="3.30.70.270:FF:000020">
    <property type="entry name" value="Transposon Tf2-6 polyprotein-like Protein"/>
    <property type="match status" value="1"/>
</dbReference>
<feature type="region of interest" description="Disordered" evidence="6">
    <location>
        <begin position="215"/>
        <end position="236"/>
    </location>
</feature>
<proteinExistence type="predicted"/>
<dbReference type="InterPro" id="IPR021109">
    <property type="entry name" value="Peptidase_aspartic_dom_sf"/>
</dbReference>
<dbReference type="Pfam" id="PF00078">
    <property type="entry name" value="RVT_1"/>
    <property type="match status" value="1"/>
</dbReference>
<dbReference type="SUPFAM" id="SSF56672">
    <property type="entry name" value="DNA/RNA polymerases"/>
    <property type="match status" value="1"/>
</dbReference>
<name>A0A5A7V868_CUCMM</name>
<dbReference type="InterPro" id="IPR056924">
    <property type="entry name" value="SH3_Tf2-1"/>
</dbReference>
<keyword evidence="2" id="KW-0548">Nucleotidyltransferase</keyword>
<dbReference type="InterPro" id="IPR043502">
    <property type="entry name" value="DNA/RNA_pol_sf"/>
</dbReference>
<dbReference type="Pfam" id="PF17919">
    <property type="entry name" value="RT_RNaseH_2"/>
    <property type="match status" value="1"/>
</dbReference>
<comment type="caution">
    <text evidence="8">The sequence shown here is derived from an EMBL/GenBank/DDBJ whole genome shotgun (WGS) entry which is preliminary data.</text>
</comment>
<accession>A0A5A7V868</accession>
<gene>
    <name evidence="8" type="ORF">E6C27_scaffold381G00780</name>
</gene>
<dbReference type="Gene3D" id="2.40.70.10">
    <property type="entry name" value="Acid Proteases"/>
    <property type="match status" value="1"/>
</dbReference>
<evidence type="ECO:0000256" key="5">
    <source>
        <dbReference type="ARBA" id="ARBA00023268"/>
    </source>
</evidence>
<dbReference type="OrthoDB" id="1738534at2759"/>
<dbReference type="InterPro" id="IPR000477">
    <property type="entry name" value="RT_dom"/>
</dbReference>
<keyword evidence="1" id="KW-0808">Transferase</keyword>
<protein>
    <submittedName>
        <fullName evidence="8">Ty3-gypsy retrotransposon protein</fullName>
    </submittedName>
</protein>
<keyword evidence="5" id="KW-0511">Multifunctional enzyme</keyword>
<dbReference type="InterPro" id="IPR043128">
    <property type="entry name" value="Rev_trsase/Diguanyl_cyclase"/>
</dbReference>
<dbReference type="InterPro" id="IPR041577">
    <property type="entry name" value="RT_RNaseH_2"/>
</dbReference>
<evidence type="ECO:0000313" key="9">
    <source>
        <dbReference type="Proteomes" id="UP000321393"/>
    </source>
</evidence>
<dbReference type="CDD" id="cd00303">
    <property type="entry name" value="retropepsin_like"/>
    <property type="match status" value="1"/>
</dbReference>